<evidence type="ECO:0000259" key="1">
    <source>
        <dbReference type="PROSITE" id="PS51886"/>
    </source>
</evidence>
<feature type="domain" description="TLDc" evidence="1">
    <location>
        <begin position="312"/>
        <end position="484"/>
    </location>
</feature>
<reference evidence="2" key="1">
    <citation type="submission" date="2022-08" db="EMBL/GenBank/DDBJ databases">
        <authorList>
            <person name="Kallberg Y."/>
            <person name="Tangrot J."/>
            <person name="Rosling A."/>
        </authorList>
    </citation>
    <scope>NUCLEOTIDE SEQUENCE</scope>
    <source>
        <strain evidence="2">Wild A</strain>
    </source>
</reference>
<dbReference type="Proteomes" id="UP001153678">
    <property type="component" value="Unassembled WGS sequence"/>
</dbReference>
<dbReference type="Pfam" id="PF07534">
    <property type="entry name" value="TLD"/>
    <property type="match status" value="1"/>
</dbReference>
<protein>
    <submittedName>
        <fullName evidence="2">15301_t:CDS:1</fullName>
    </submittedName>
</protein>
<keyword evidence="3" id="KW-1185">Reference proteome</keyword>
<organism evidence="2 3">
    <name type="scientific">Funneliformis geosporum</name>
    <dbReference type="NCBI Taxonomy" id="1117311"/>
    <lineage>
        <taxon>Eukaryota</taxon>
        <taxon>Fungi</taxon>
        <taxon>Fungi incertae sedis</taxon>
        <taxon>Mucoromycota</taxon>
        <taxon>Glomeromycotina</taxon>
        <taxon>Glomeromycetes</taxon>
        <taxon>Glomerales</taxon>
        <taxon>Glomeraceae</taxon>
        <taxon>Funneliformis</taxon>
    </lineage>
</organism>
<dbReference type="InterPro" id="IPR006571">
    <property type="entry name" value="TLDc_dom"/>
</dbReference>
<name>A0A9W4WLY3_9GLOM</name>
<proteinExistence type="predicted"/>
<dbReference type="AlphaFoldDB" id="A0A9W4WLY3"/>
<evidence type="ECO:0000313" key="3">
    <source>
        <dbReference type="Proteomes" id="UP001153678"/>
    </source>
</evidence>
<dbReference type="PROSITE" id="PS51886">
    <property type="entry name" value="TLDC"/>
    <property type="match status" value="1"/>
</dbReference>
<gene>
    <name evidence="2" type="ORF">FWILDA_LOCUS5298</name>
</gene>
<evidence type="ECO:0000313" key="2">
    <source>
        <dbReference type="EMBL" id="CAI2171878.1"/>
    </source>
</evidence>
<sequence length="487" mass="56889">MYTGILDFENQTGSDIFDLLVASDELLLEETVIFVQKYLIENESRTTWYQRNFIKVLHTREDLQIKEIELWNYLIKWGIAQTSELKGKNTNNLSSWSKEDFIALKNTLSQFMLHIRFLDITSRDFYNHIWPFKEVLPAELFEEIHATILANWIEGKEADAKIPKDRCILIIKVQENGSIIGGYNPLGDGNNFRDFKLCRVTNSSRAIYNNDLNFGNSDLVVNVNKELRGKDVSDSSSWNEEDFMTLKNTLNQIIMHIRFFEIPSRDFYNKIWPFKKILSQELVEEILSFHMTNAQPIPKITPRHGRINVNSTIINSKHTAIINNWIQKKDANANIHNDSRYDFKLIYRASRDGSEITPVTCSCRLGNKATVLIIKIRDDETILGGYNPIGWKHNNCLYDPWVNTNESFIFSFKRDLKDTKLSRVLSCVKAIYDTNNSSRLNFGNSDLVINYINKSGTCKKKNYEISIFDREYFMFDEMEIFRIFKSK</sequence>
<accession>A0A9W4WLY3</accession>
<dbReference type="EMBL" id="CAMKVN010000873">
    <property type="protein sequence ID" value="CAI2171878.1"/>
    <property type="molecule type" value="Genomic_DNA"/>
</dbReference>
<comment type="caution">
    <text evidence="2">The sequence shown here is derived from an EMBL/GenBank/DDBJ whole genome shotgun (WGS) entry which is preliminary data.</text>
</comment>
<dbReference type="OrthoDB" id="298084at2759"/>